<dbReference type="InterPro" id="IPR001005">
    <property type="entry name" value="SANT/Myb"/>
</dbReference>
<reference evidence="6" key="1">
    <citation type="submission" date="2025-08" db="UniProtKB">
        <authorList>
            <consortium name="RefSeq"/>
        </authorList>
    </citation>
    <scope>IDENTIFICATION</scope>
</reference>
<gene>
    <name evidence="6" type="primary">LOC106815771</name>
</gene>
<dbReference type="GeneID" id="106815771"/>
<evidence type="ECO:0000256" key="3">
    <source>
        <dbReference type="ARBA" id="ARBA00025466"/>
    </source>
</evidence>
<evidence type="ECO:0000313" key="5">
    <source>
        <dbReference type="Proteomes" id="UP000695022"/>
    </source>
</evidence>
<proteinExistence type="predicted"/>
<evidence type="ECO:0000259" key="4">
    <source>
        <dbReference type="PROSITE" id="PS50090"/>
    </source>
</evidence>
<dbReference type="RefSeq" id="XP_014675764.1">
    <property type="nucleotide sequence ID" value="XM_014820278.1"/>
</dbReference>
<organism evidence="5 6">
    <name type="scientific">Priapulus caudatus</name>
    <name type="common">Priapulid worm</name>
    <dbReference type="NCBI Taxonomy" id="37621"/>
    <lineage>
        <taxon>Eukaryota</taxon>
        <taxon>Metazoa</taxon>
        <taxon>Ecdysozoa</taxon>
        <taxon>Scalidophora</taxon>
        <taxon>Priapulida</taxon>
        <taxon>Priapulimorpha</taxon>
        <taxon>Priapulimorphida</taxon>
        <taxon>Priapulidae</taxon>
        <taxon>Priapulus</taxon>
    </lineage>
</organism>
<dbReference type="Proteomes" id="UP000695022">
    <property type="component" value="Unplaced"/>
</dbReference>
<accession>A0ABM1EU93</accession>
<evidence type="ECO:0000256" key="1">
    <source>
        <dbReference type="ARBA" id="ARBA00011764"/>
    </source>
</evidence>
<evidence type="ECO:0000256" key="2">
    <source>
        <dbReference type="ARBA" id="ARBA00016807"/>
    </source>
</evidence>
<dbReference type="PANTHER" id="PTHR23098">
    <property type="entry name" value="AGAP001331-PA-RELATED"/>
    <property type="match status" value="1"/>
</dbReference>
<comment type="function">
    <text evidence="3">Involved in transvection phenomena (= synapsis-dependent gene expression), where the synaptic pairing of chromosomes carrying genes with which zeste interacts influences the expression of these genes. Zeste binds to DNA and stimulates transcription from a nearby promoter.</text>
</comment>
<protein>
    <recommendedName>
        <fullName evidence="2">Regulatory protein zeste</fullName>
    </recommendedName>
</protein>
<feature type="domain" description="Myb-like" evidence="4">
    <location>
        <begin position="6"/>
        <end position="78"/>
    </location>
</feature>
<dbReference type="PROSITE" id="PS50090">
    <property type="entry name" value="MYB_LIKE"/>
    <property type="match status" value="1"/>
</dbReference>
<dbReference type="PANTHER" id="PTHR23098:SF16">
    <property type="entry name" value="REGULATORY PROTEIN ZESTE"/>
    <property type="match status" value="1"/>
</dbReference>
<sequence length="112" mass="13182">MADRRIKRSRRPKWSEIELQVLLDEVKANQCIFFNRLCTTVSNMKKKRVWIAVADRVNTVSEIQRSPRECRSKWIYLQSDVRRKAARVRGEHAHPLSYVSSHCYASPPPRST</sequence>
<dbReference type="InterPro" id="IPR028002">
    <property type="entry name" value="Myb_DNA-bind_5"/>
</dbReference>
<name>A0ABM1EU93_PRICU</name>
<dbReference type="Pfam" id="PF13873">
    <property type="entry name" value="Myb_DNA-bind_5"/>
    <property type="match status" value="1"/>
</dbReference>
<comment type="subunit">
    <text evidence="1">Self-associates forming complexes of several hundred monomers.</text>
</comment>
<evidence type="ECO:0000313" key="6">
    <source>
        <dbReference type="RefSeq" id="XP_014675764.1"/>
    </source>
</evidence>
<keyword evidence="5" id="KW-1185">Reference proteome</keyword>
<dbReference type="Gene3D" id="1.10.10.60">
    <property type="entry name" value="Homeodomain-like"/>
    <property type="match status" value="1"/>
</dbReference>